<dbReference type="EMBL" id="UOFC01000006">
    <property type="protein sequence ID" value="VAW44413.1"/>
    <property type="molecule type" value="Genomic_DNA"/>
</dbReference>
<dbReference type="Gene3D" id="3.40.50.720">
    <property type="entry name" value="NAD(P)-binding Rossmann-like Domain"/>
    <property type="match status" value="1"/>
</dbReference>
<proteinExistence type="inferred from homology"/>
<dbReference type="PANTHER" id="PTHR43976">
    <property type="entry name" value="SHORT CHAIN DEHYDROGENASE"/>
    <property type="match status" value="1"/>
</dbReference>
<evidence type="ECO:0000256" key="1">
    <source>
        <dbReference type="ARBA" id="ARBA00006484"/>
    </source>
</evidence>
<comment type="similarity">
    <text evidence="1">Belongs to the short-chain dehydrogenases/reductases (SDR) family.</text>
</comment>
<evidence type="ECO:0000256" key="2">
    <source>
        <dbReference type="ARBA" id="ARBA00023002"/>
    </source>
</evidence>
<protein>
    <submittedName>
        <fullName evidence="3">NAD(P)-dependent oxidoreductase EC-YbbO</fullName>
    </submittedName>
</protein>
<dbReference type="InterPro" id="IPR002347">
    <property type="entry name" value="SDR_fam"/>
</dbReference>
<dbReference type="InterPro" id="IPR020904">
    <property type="entry name" value="Sc_DH/Rdtase_CS"/>
</dbReference>
<dbReference type="GO" id="GO:0016491">
    <property type="term" value="F:oxidoreductase activity"/>
    <property type="evidence" value="ECO:0007669"/>
    <property type="project" value="UniProtKB-KW"/>
</dbReference>
<sequence length="182" mass="20418">EYQFQTNVFGTQELTNLIVPIMRQQGGGKIIYNSSILGFAAMPYRGAYNASKFAIEGFADTLRLEVKQDNIQISLIEPGPIISDFRKNAFIQFKQWISIESSAHKNNYQTMVNRLETVGPGAPFTLPPKAVTQCVIHALQKPKAKIRYRVTVPTILFSVFKRIFPDRLLDLLLVKAGGNGKN</sequence>
<dbReference type="SUPFAM" id="SSF51735">
    <property type="entry name" value="NAD(P)-binding Rossmann-fold domains"/>
    <property type="match status" value="1"/>
</dbReference>
<reference evidence="3" key="1">
    <citation type="submission" date="2018-06" db="EMBL/GenBank/DDBJ databases">
        <authorList>
            <person name="Zhirakovskaya E."/>
        </authorList>
    </citation>
    <scope>NUCLEOTIDE SEQUENCE</scope>
</reference>
<keyword evidence="2" id="KW-0560">Oxidoreductase</keyword>
<feature type="non-terminal residue" evidence="3">
    <location>
        <position position="1"/>
    </location>
</feature>
<evidence type="ECO:0000313" key="3">
    <source>
        <dbReference type="EMBL" id="VAW44413.1"/>
    </source>
</evidence>
<dbReference type="PROSITE" id="PS00061">
    <property type="entry name" value="ADH_SHORT"/>
    <property type="match status" value="1"/>
</dbReference>
<dbReference type="InterPro" id="IPR051911">
    <property type="entry name" value="SDR_oxidoreductase"/>
</dbReference>
<gene>
    <name evidence="3" type="ORF">MNBD_GAMMA03-1449</name>
</gene>
<organism evidence="3">
    <name type="scientific">hydrothermal vent metagenome</name>
    <dbReference type="NCBI Taxonomy" id="652676"/>
    <lineage>
        <taxon>unclassified sequences</taxon>
        <taxon>metagenomes</taxon>
        <taxon>ecological metagenomes</taxon>
    </lineage>
</organism>
<dbReference type="InterPro" id="IPR036291">
    <property type="entry name" value="NAD(P)-bd_dom_sf"/>
</dbReference>
<dbReference type="PRINTS" id="PR00081">
    <property type="entry name" value="GDHRDH"/>
</dbReference>
<dbReference type="AlphaFoldDB" id="A0A3B0VW71"/>
<dbReference type="PANTHER" id="PTHR43976:SF16">
    <property type="entry name" value="SHORT-CHAIN DEHYDROGENASE_REDUCTASE FAMILY PROTEIN"/>
    <property type="match status" value="1"/>
</dbReference>
<accession>A0A3B0VW71</accession>
<dbReference type="Pfam" id="PF00106">
    <property type="entry name" value="adh_short"/>
    <property type="match status" value="1"/>
</dbReference>
<name>A0A3B0VW71_9ZZZZ</name>